<evidence type="ECO:0008006" key="3">
    <source>
        <dbReference type="Google" id="ProtNLM"/>
    </source>
</evidence>
<gene>
    <name evidence="1" type="ORF">SAMN04488050_102109</name>
</gene>
<dbReference type="AlphaFoldDB" id="A0A1I6QJI4"/>
<evidence type="ECO:0000313" key="1">
    <source>
        <dbReference type="EMBL" id="SFS52458.1"/>
    </source>
</evidence>
<accession>A0A1I6QJI4</accession>
<protein>
    <recommendedName>
        <fullName evidence="3">HNH endonuclease</fullName>
    </recommendedName>
</protein>
<dbReference type="RefSeq" id="WP_245695931.1">
    <property type="nucleotide sequence ID" value="NZ_FNCL01000001.1"/>
</dbReference>
<dbReference type="STRING" id="311180.SAMN04488050_102109"/>
<sequence length="72" mass="8317">MRQRVLERDCYVCQQTGVMLIGKYPAANSPVVDHIKPHRGDPALFWDEKNLQAVSKVWHDRTKQSLEKRGLA</sequence>
<keyword evidence="2" id="KW-1185">Reference proteome</keyword>
<name>A0A1I6QJI4_9RHOB</name>
<organism evidence="1 2">
    <name type="scientific">Alloyangia pacifica</name>
    <dbReference type="NCBI Taxonomy" id="311180"/>
    <lineage>
        <taxon>Bacteria</taxon>
        <taxon>Pseudomonadati</taxon>
        <taxon>Pseudomonadota</taxon>
        <taxon>Alphaproteobacteria</taxon>
        <taxon>Rhodobacterales</taxon>
        <taxon>Roseobacteraceae</taxon>
        <taxon>Alloyangia</taxon>
    </lineage>
</organism>
<proteinExistence type="predicted"/>
<dbReference type="Proteomes" id="UP000199392">
    <property type="component" value="Unassembled WGS sequence"/>
</dbReference>
<reference evidence="2" key="1">
    <citation type="submission" date="2016-10" db="EMBL/GenBank/DDBJ databases">
        <authorList>
            <person name="Varghese N."/>
            <person name="Submissions S."/>
        </authorList>
    </citation>
    <scope>NUCLEOTIDE SEQUENCE [LARGE SCALE GENOMIC DNA]</scope>
    <source>
        <strain evidence="2">DSM 26894</strain>
    </source>
</reference>
<dbReference type="EMBL" id="FOZW01000002">
    <property type="protein sequence ID" value="SFS52458.1"/>
    <property type="molecule type" value="Genomic_DNA"/>
</dbReference>
<evidence type="ECO:0000313" key="2">
    <source>
        <dbReference type="Proteomes" id="UP000199392"/>
    </source>
</evidence>